<gene>
    <name evidence="2" type="ORF">OIDMADRAFT_22690</name>
</gene>
<keyword evidence="3" id="KW-1185">Reference proteome</keyword>
<feature type="region of interest" description="Disordered" evidence="1">
    <location>
        <begin position="1"/>
        <end position="28"/>
    </location>
</feature>
<dbReference type="InParanoid" id="A0A0C3E0I9"/>
<dbReference type="OrthoDB" id="10665119at2759"/>
<feature type="region of interest" description="Disordered" evidence="1">
    <location>
        <begin position="195"/>
        <end position="227"/>
    </location>
</feature>
<dbReference type="HOGENOM" id="CLU_1220008_0_0_1"/>
<dbReference type="Proteomes" id="UP000054321">
    <property type="component" value="Unassembled WGS sequence"/>
</dbReference>
<dbReference type="AlphaFoldDB" id="A0A0C3E0I9"/>
<proteinExistence type="predicted"/>
<evidence type="ECO:0000313" key="3">
    <source>
        <dbReference type="Proteomes" id="UP000054321"/>
    </source>
</evidence>
<dbReference type="EMBL" id="KN832870">
    <property type="protein sequence ID" value="KIN07838.1"/>
    <property type="molecule type" value="Genomic_DNA"/>
</dbReference>
<feature type="region of interest" description="Disordered" evidence="1">
    <location>
        <begin position="111"/>
        <end position="133"/>
    </location>
</feature>
<reference evidence="2 3" key="1">
    <citation type="submission" date="2014-04" db="EMBL/GenBank/DDBJ databases">
        <authorList>
            <consortium name="DOE Joint Genome Institute"/>
            <person name="Kuo A."/>
            <person name="Martino E."/>
            <person name="Perotto S."/>
            <person name="Kohler A."/>
            <person name="Nagy L.G."/>
            <person name="Floudas D."/>
            <person name="Copeland A."/>
            <person name="Barry K.W."/>
            <person name="Cichocki N."/>
            <person name="Veneault-Fourrey C."/>
            <person name="LaButti K."/>
            <person name="Lindquist E.A."/>
            <person name="Lipzen A."/>
            <person name="Lundell T."/>
            <person name="Morin E."/>
            <person name="Murat C."/>
            <person name="Sun H."/>
            <person name="Tunlid A."/>
            <person name="Henrissat B."/>
            <person name="Grigoriev I.V."/>
            <person name="Hibbett D.S."/>
            <person name="Martin F."/>
            <person name="Nordberg H.P."/>
            <person name="Cantor M.N."/>
            <person name="Hua S.X."/>
        </authorList>
    </citation>
    <scope>NUCLEOTIDE SEQUENCE [LARGE SCALE GENOMIC DNA]</scope>
    <source>
        <strain evidence="2 3">Zn</strain>
    </source>
</reference>
<evidence type="ECO:0000313" key="2">
    <source>
        <dbReference type="EMBL" id="KIN07838.1"/>
    </source>
</evidence>
<organism evidence="2 3">
    <name type="scientific">Oidiodendron maius (strain Zn)</name>
    <dbReference type="NCBI Taxonomy" id="913774"/>
    <lineage>
        <taxon>Eukaryota</taxon>
        <taxon>Fungi</taxon>
        <taxon>Dikarya</taxon>
        <taxon>Ascomycota</taxon>
        <taxon>Pezizomycotina</taxon>
        <taxon>Leotiomycetes</taxon>
        <taxon>Leotiomycetes incertae sedis</taxon>
        <taxon>Myxotrichaceae</taxon>
        <taxon>Oidiodendron</taxon>
    </lineage>
</organism>
<feature type="compositionally biased region" description="Acidic residues" evidence="1">
    <location>
        <begin position="198"/>
        <end position="227"/>
    </location>
</feature>
<sequence length="227" mass="25325">MDNRCKRPPSPEGSPETSSFSDDLTDAEGQANIDLNQLSETEIKGLCKVEGIEDTGNREQNIELLRLKAKEEMAHQTFIPHTRDESEEEESAYGGELVNVFVAVNGSGPKPIISDSNSSEDSPRHALPLSPEVHSSEPIIDWLSPKASAAAIRRECASRIPRIQIPARMLAKEVKDIYGPMLMELQKQRWLAKRDLGDEGSEIEENSGDEEAEMETDEEYVEMEIDE</sequence>
<protein>
    <submittedName>
        <fullName evidence="2">Uncharacterized protein</fullName>
    </submittedName>
</protein>
<evidence type="ECO:0000256" key="1">
    <source>
        <dbReference type="SAM" id="MobiDB-lite"/>
    </source>
</evidence>
<name>A0A0C3E0I9_OIDMZ</name>
<accession>A0A0C3E0I9</accession>
<reference evidence="3" key="2">
    <citation type="submission" date="2015-01" db="EMBL/GenBank/DDBJ databases">
        <title>Evolutionary Origins and Diversification of the Mycorrhizal Mutualists.</title>
        <authorList>
            <consortium name="DOE Joint Genome Institute"/>
            <consortium name="Mycorrhizal Genomics Consortium"/>
            <person name="Kohler A."/>
            <person name="Kuo A."/>
            <person name="Nagy L.G."/>
            <person name="Floudas D."/>
            <person name="Copeland A."/>
            <person name="Barry K.W."/>
            <person name="Cichocki N."/>
            <person name="Veneault-Fourrey C."/>
            <person name="LaButti K."/>
            <person name="Lindquist E.A."/>
            <person name="Lipzen A."/>
            <person name="Lundell T."/>
            <person name="Morin E."/>
            <person name="Murat C."/>
            <person name="Riley R."/>
            <person name="Ohm R."/>
            <person name="Sun H."/>
            <person name="Tunlid A."/>
            <person name="Henrissat B."/>
            <person name="Grigoriev I.V."/>
            <person name="Hibbett D.S."/>
            <person name="Martin F."/>
        </authorList>
    </citation>
    <scope>NUCLEOTIDE SEQUENCE [LARGE SCALE GENOMIC DNA]</scope>
    <source>
        <strain evidence="3">Zn</strain>
    </source>
</reference>